<dbReference type="GO" id="GO:0070628">
    <property type="term" value="F:proteasome binding"/>
    <property type="evidence" value="ECO:0007669"/>
    <property type="project" value="TreeGrafter"/>
</dbReference>
<keyword evidence="5" id="KW-0963">Cytoplasm</keyword>
<dbReference type="SMART" id="SM00727">
    <property type="entry name" value="STI1"/>
    <property type="match status" value="1"/>
</dbReference>
<dbReference type="CDD" id="cd01805">
    <property type="entry name" value="Ubl_Rad23"/>
    <property type="match status" value="1"/>
</dbReference>
<keyword evidence="2 5" id="KW-0227">DNA damage</keyword>
<dbReference type="InterPro" id="IPR015360">
    <property type="entry name" value="XPC-bd"/>
</dbReference>
<evidence type="ECO:0000256" key="3">
    <source>
        <dbReference type="ARBA" id="ARBA00023204"/>
    </source>
</evidence>
<name>A0A8J4Q9B3_9MYCE</name>
<evidence type="ECO:0000256" key="5">
    <source>
        <dbReference type="RuleBase" id="RU367049"/>
    </source>
</evidence>
<dbReference type="SMART" id="SM00165">
    <property type="entry name" value="UBA"/>
    <property type="match status" value="2"/>
</dbReference>
<keyword evidence="1" id="KW-0677">Repeat</keyword>
<proteinExistence type="inferred from homology"/>
<dbReference type="InterPro" id="IPR004806">
    <property type="entry name" value="Rad23"/>
</dbReference>
<dbReference type="SUPFAM" id="SSF101238">
    <property type="entry name" value="XPC-binding domain"/>
    <property type="match status" value="1"/>
</dbReference>
<dbReference type="GO" id="GO:0005829">
    <property type="term" value="C:cytosol"/>
    <property type="evidence" value="ECO:0007669"/>
    <property type="project" value="TreeGrafter"/>
</dbReference>
<dbReference type="GO" id="GO:0043130">
    <property type="term" value="F:ubiquitin binding"/>
    <property type="evidence" value="ECO:0007669"/>
    <property type="project" value="UniProtKB-UniRule"/>
</dbReference>
<gene>
    <name evidence="9" type="ORF">CYY_001470</name>
</gene>
<dbReference type="GO" id="GO:0043161">
    <property type="term" value="P:proteasome-mediated ubiquitin-dependent protein catabolic process"/>
    <property type="evidence" value="ECO:0007669"/>
    <property type="project" value="UniProtKB-UniRule"/>
</dbReference>
<dbReference type="PROSITE" id="PS50030">
    <property type="entry name" value="UBA"/>
    <property type="match status" value="1"/>
</dbReference>
<protein>
    <recommendedName>
        <fullName evidence="5">UV excision repair protein RAD23</fullName>
    </recommendedName>
</protein>
<evidence type="ECO:0000256" key="2">
    <source>
        <dbReference type="ARBA" id="ARBA00022763"/>
    </source>
</evidence>
<dbReference type="Pfam" id="PF00627">
    <property type="entry name" value="UBA"/>
    <property type="match status" value="2"/>
</dbReference>
<sequence>MKITIKNMNKETYLLEVDEEATIGDLKNLISEKHNQNPTWQTLIYSGKLLNDDKRTLSSYNIVESGFIVMMIKKPREGISPAAAAPSTPTPTTTTPSNTTTTSTPSTSTTTPVPSNNTPVTPNPTPTTESTPSTSSPSTDTPTTTTTPSSTGFATGAELEATIRNIEAMGFPRDQVMRALRSTFNNAERAVEFLLSGSIPADNDEAGDEDAPVAPTGTGGQSPFDSIRSHPHFPLLREAIQRNPQIIPEILQQLSQSNPELVRQITENPQEFLRIFQGGEGGAPQTGGGQPGTFTIQVTEEENQAIERLQNLTGLDKSEVVEAYFACDKDENLTASYLFERADEPDN</sequence>
<accession>A0A8J4Q9B3</accession>
<dbReference type="Pfam" id="PF00240">
    <property type="entry name" value="ubiquitin"/>
    <property type="match status" value="1"/>
</dbReference>
<comment type="caution">
    <text evidence="9">The sequence shown here is derived from an EMBL/GenBank/DDBJ whole genome shotgun (WGS) entry which is preliminary data.</text>
</comment>
<evidence type="ECO:0000259" key="7">
    <source>
        <dbReference type="PROSITE" id="PS50030"/>
    </source>
</evidence>
<dbReference type="InterPro" id="IPR036353">
    <property type="entry name" value="XPC-bd_sf"/>
</dbReference>
<dbReference type="GO" id="GO:0006289">
    <property type="term" value="P:nucleotide-excision repair"/>
    <property type="evidence" value="ECO:0007669"/>
    <property type="project" value="UniProtKB-UniRule"/>
</dbReference>
<dbReference type="AlphaFoldDB" id="A0A8J4Q9B3"/>
<dbReference type="InterPro" id="IPR009060">
    <property type="entry name" value="UBA-like_sf"/>
</dbReference>
<dbReference type="Gene3D" id="1.10.10.540">
    <property type="entry name" value="XPC-binding domain"/>
    <property type="match status" value="1"/>
</dbReference>
<dbReference type="InterPro" id="IPR000626">
    <property type="entry name" value="Ubiquitin-like_dom"/>
</dbReference>
<dbReference type="GO" id="GO:0003684">
    <property type="term" value="F:damaged DNA binding"/>
    <property type="evidence" value="ECO:0007669"/>
    <property type="project" value="UniProtKB-UniRule"/>
</dbReference>
<dbReference type="PANTHER" id="PTHR10621">
    <property type="entry name" value="UV EXCISION REPAIR PROTEIN RAD23"/>
    <property type="match status" value="1"/>
</dbReference>
<dbReference type="Gene3D" id="1.10.8.10">
    <property type="entry name" value="DNA helicase RuvA subunit, C-terminal domain"/>
    <property type="match status" value="2"/>
</dbReference>
<feature type="domain" description="UBA" evidence="7">
    <location>
        <begin position="157"/>
        <end position="197"/>
    </location>
</feature>
<dbReference type="GO" id="GO:0031593">
    <property type="term" value="F:polyubiquitin modification-dependent protein binding"/>
    <property type="evidence" value="ECO:0007669"/>
    <property type="project" value="UniProtKB-UniRule"/>
</dbReference>
<dbReference type="PANTHER" id="PTHR10621:SF0">
    <property type="entry name" value="UV EXCISION REPAIR PROTEIN RAD23"/>
    <property type="match status" value="1"/>
</dbReference>
<reference evidence="9" key="1">
    <citation type="submission" date="2020-01" db="EMBL/GenBank/DDBJ databases">
        <title>Development of genomics and gene disruption for Polysphondylium violaceum indicates a role for the polyketide synthase stlB in stalk morphogenesis.</title>
        <authorList>
            <person name="Narita B."/>
            <person name="Kawabe Y."/>
            <person name="Kin K."/>
            <person name="Saito T."/>
            <person name="Gibbs R."/>
            <person name="Kuspa A."/>
            <person name="Muzny D."/>
            <person name="Queller D."/>
            <person name="Richards S."/>
            <person name="Strassman J."/>
            <person name="Sucgang R."/>
            <person name="Worley K."/>
            <person name="Schaap P."/>
        </authorList>
    </citation>
    <scope>NUCLEOTIDE SEQUENCE</scope>
    <source>
        <strain evidence="9">QSvi11</strain>
    </source>
</reference>
<feature type="region of interest" description="Disordered" evidence="6">
    <location>
        <begin position="200"/>
        <end position="224"/>
    </location>
</feature>
<keyword evidence="4 5" id="KW-0539">Nucleus</keyword>
<dbReference type="CDD" id="cd14280">
    <property type="entry name" value="UBA1_Rad23_like"/>
    <property type="match status" value="1"/>
</dbReference>
<evidence type="ECO:0000256" key="4">
    <source>
        <dbReference type="ARBA" id="ARBA00023242"/>
    </source>
</evidence>
<dbReference type="InterPro" id="IPR015940">
    <property type="entry name" value="UBA"/>
</dbReference>
<evidence type="ECO:0000259" key="8">
    <source>
        <dbReference type="PROSITE" id="PS50053"/>
    </source>
</evidence>
<feature type="region of interest" description="Disordered" evidence="6">
    <location>
        <begin position="79"/>
        <end position="155"/>
    </location>
</feature>
<dbReference type="PROSITE" id="PS50053">
    <property type="entry name" value="UBIQUITIN_2"/>
    <property type="match status" value="1"/>
</dbReference>
<dbReference type="InterPro" id="IPR029071">
    <property type="entry name" value="Ubiquitin-like_domsf"/>
</dbReference>
<dbReference type="Gene3D" id="3.10.20.90">
    <property type="entry name" value="Phosphatidylinositol 3-kinase Catalytic Subunit, Chain A, domain 1"/>
    <property type="match status" value="1"/>
</dbReference>
<dbReference type="FunFam" id="1.10.8.10:FF:000003">
    <property type="entry name" value="UV excision repair protein RAD23 homolog"/>
    <property type="match status" value="1"/>
</dbReference>
<dbReference type="OrthoDB" id="419317at2759"/>
<evidence type="ECO:0000256" key="1">
    <source>
        <dbReference type="ARBA" id="ARBA00022737"/>
    </source>
</evidence>
<dbReference type="InterPro" id="IPR006636">
    <property type="entry name" value="STI1_HS-bd"/>
</dbReference>
<dbReference type="SUPFAM" id="SSF54236">
    <property type="entry name" value="Ubiquitin-like"/>
    <property type="match status" value="1"/>
</dbReference>
<dbReference type="GO" id="GO:0005654">
    <property type="term" value="C:nucleoplasm"/>
    <property type="evidence" value="ECO:0007669"/>
    <property type="project" value="TreeGrafter"/>
</dbReference>
<dbReference type="SUPFAM" id="SSF46934">
    <property type="entry name" value="UBA-like"/>
    <property type="match status" value="2"/>
</dbReference>
<evidence type="ECO:0000256" key="6">
    <source>
        <dbReference type="SAM" id="MobiDB-lite"/>
    </source>
</evidence>
<keyword evidence="10" id="KW-1185">Reference proteome</keyword>
<dbReference type="EMBL" id="AJWJ01000035">
    <property type="protein sequence ID" value="KAF2077216.1"/>
    <property type="molecule type" value="Genomic_DNA"/>
</dbReference>
<feature type="compositionally biased region" description="Low complexity" evidence="6">
    <location>
        <begin position="86"/>
        <end position="151"/>
    </location>
</feature>
<comment type="similarity">
    <text evidence="5">Belongs to the RAD23 family.</text>
</comment>
<evidence type="ECO:0000313" key="10">
    <source>
        <dbReference type="Proteomes" id="UP000695562"/>
    </source>
</evidence>
<comment type="function">
    <text evidence="5">Multiubiquitin chain receptor involved in modulation of proteasomal degradation. Involved in nucleotide excision repair.</text>
</comment>
<dbReference type="Proteomes" id="UP000695562">
    <property type="component" value="Unassembled WGS sequence"/>
</dbReference>
<comment type="subcellular location">
    <subcellularLocation>
        <location evidence="5">Nucleus</location>
    </subcellularLocation>
    <subcellularLocation>
        <location evidence="5">Cytoplasm</location>
    </subcellularLocation>
</comment>
<feature type="compositionally biased region" description="Acidic residues" evidence="6">
    <location>
        <begin position="202"/>
        <end position="211"/>
    </location>
</feature>
<dbReference type="PRINTS" id="PR01839">
    <property type="entry name" value="RAD23PROTEIN"/>
</dbReference>
<dbReference type="Pfam" id="PF09280">
    <property type="entry name" value="XPC-binding"/>
    <property type="match status" value="1"/>
</dbReference>
<keyword evidence="3 5" id="KW-0234">DNA repair</keyword>
<feature type="domain" description="Ubiquitin-like" evidence="8">
    <location>
        <begin position="1"/>
        <end position="77"/>
    </location>
</feature>
<dbReference type="SMART" id="SM00213">
    <property type="entry name" value="UBQ"/>
    <property type="match status" value="1"/>
</dbReference>
<dbReference type="CDD" id="cd14281">
    <property type="entry name" value="UBA2_Rad23_like"/>
    <property type="match status" value="1"/>
</dbReference>
<organism evidence="9 10">
    <name type="scientific">Polysphondylium violaceum</name>
    <dbReference type="NCBI Taxonomy" id="133409"/>
    <lineage>
        <taxon>Eukaryota</taxon>
        <taxon>Amoebozoa</taxon>
        <taxon>Evosea</taxon>
        <taxon>Eumycetozoa</taxon>
        <taxon>Dictyostelia</taxon>
        <taxon>Dictyosteliales</taxon>
        <taxon>Dictyosteliaceae</taxon>
        <taxon>Polysphondylium</taxon>
    </lineage>
</organism>
<evidence type="ECO:0000313" key="9">
    <source>
        <dbReference type="EMBL" id="KAF2077216.1"/>
    </source>
</evidence>
<dbReference type="FunFam" id="1.10.8.10:FF:000002">
    <property type="entry name" value="UV excision repair protein RAD23 homolog"/>
    <property type="match status" value="1"/>
</dbReference>